<dbReference type="PROSITE" id="PS01346">
    <property type="entry name" value="CLAUDIN"/>
    <property type="match status" value="1"/>
</dbReference>
<keyword evidence="6" id="KW-0965">Cell junction</keyword>
<comment type="subcellular location">
    <subcellularLocation>
        <location evidence="2">Cell junction</location>
        <location evidence="2">Tight junction</location>
    </subcellularLocation>
    <subcellularLocation>
        <location evidence="1">Membrane</location>
        <topology evidence="1">Multi-pass membrane protein</topology>
    </subcellularLocation>
</comment>
<evidence type="ECO:0000256" key="6">
    <source>
        <dbReference type="ARBA" id="ARBA00022949"/>
    </source>
</evidence>
<protein>
    <submittedName>
        <fullName evidence="10">Uncharacterized protein</fullName>
    </submittedName>
</protein>
<dbReference type="AlphaFoldDB" id="A0AAW0JR33"/>
<dbReference type="Proteomes" id="UP001488838">
    <property type="component" value="Unassembled WGS sequence"/>
</dbReference>
<evidence type="ECO:0000313" key="11">
    <source>
        <dbReference type="Proteomes" id="UP001488838"/>
    </source>
</evidence>
<feature type="non-terminal residue" evidence="10">
    <location>
        <position position="137"/>
    </location>
</feature>
<proteinExistence type="inferred from homology"/>
<name>A0AAW0JR33_MYOGA</name>
<evidence type="ECO:0000256" key="5">
    <source>
        <dbReference type="ARBA" id="ARBA00022692"/>
    </source>
</evidence>
<dbReference type="Gene3D" id="1.20.140.150">
    <property type="match status" value="1"/>
</dbReference>
<evidence type="ECO:0000313" key="10">
    <source>
        <dbReference type="EMBL" id="KAK7829192.1"/>
    </source>
</evidence>
<dbReference type="EMBL" id="JBBHLL010000022">
    <property type="protein sequence ID" value="KAK7829192.1"/>
    <property type="molecule type" value="Genomic_DNA"/>
</dbReference>
<gene>
    <name evidence="10" type="ORF">U0070_012663</name>
</gene>
<dbReference type="InterPro" id="IPR017974">
    <property type="entry name" value="Claudin_CS"/>
</dbReference>
<evidence type="ECO:0000256" key="9">
    <source>
        <dbReference type="SAM" id="Phobius"/>
    </source>
</evidence>
<keyword evidence="5 9" id="KW-0812">Transmembrane</keyword>
<evidence type="ECO:0000256" key="3">
    <source>
        <dbReference type="ARBA" id="ARBA00008295"/>
    </source>
</evidence>
<evidence type="ECO:0000256" key="2">
    <source>
        <dbReference type="ARBA" id="ARBA00004435"/>
    </source>
</evidence>
<evidence type="ECO:0000256" key="8">
    <source>
        <dbReference type="ARBA" id="ARBA00023136"/>
    </source>
</evidence>
<organism evidence="10 11">
    <name type="scientific">Myodes glareolus</name>
    <name type="common">Bank vole</name>
    <name type="synonym">Clethrionomys glareolus</name>
    <dbReference type="NCBI Taxonomy" id="447135"/>
    <lineage>
        <taxon>Eukaryota</taxon>
        <taxon>Metazoa</taxon>
        <taxon>Chordata</taxon>
        <taxon>Craniata</taxon>
        <taxon>Vertebrata</taxon>
        <taxon>Euteleostomi</taxon>
        <taxon>Mammalia</taxon>
        <taxon>Eutheria</taxon>
        <taxon>Euarchontoglires</taxon>
        <taxon>Glires</taxon>
        <taxon>Rodentia</taxon>
        <taxon>Myomorpha</taxon>
        <taxon>Muroidea</taxon>
        <taxon>Cricetidae</taxon>
        <taxon>Arvicolinae</taxon>
        <taxon>Myodes</taxon>
    </lineage>
</organism>
<dbReference type="GO" id="GO:0005923">
    <property type="term" value="C:bicellular tight junction"/>
    <property type="evidence" value="ECO:0007669"/>
    <property type="project" value="UniProtKB-SubCell"/>
</dbReference>
<accession>A0AAW0JR33</accession>
<comment type="caution">
    <text evidence="10">The sequence shown here is derived from an EMBL/GenBank/DDBJ whole genome shotgun (WGS) entry which is preliminary data.</text>
</comment>
<evidence type="ECO:0000256" key="4">
    <source>
        <dbReference type="ARBA" id="ARBA00022427"/>
    </source>
</evidence>
<comment type="similarity">
    <text evidence="3">Belongs to the claudin family.</text>
</comment>
<evidence type="ECO:0000256" key="7">
    <source>
        <dbReference type="ARBA" id="ARBA00022989"/>
    </source>
</evidence>
<dbReference type="GO" id="GO:0016020">
    <property type="term" value="C:membrane"/>
    <property type="evidence" value="ECO:0007669"/>
    <property type="project" value="UniProtKB-SubCell"/>
</dbReference>
<sequence length="137" mass="15300">MSALNHGPHGARGHQLLGGYTELAVCHCEPIWRVTFPEDETNPDARIWEGLWHMCRAPKSSGVQCTLYDTRSVVAQALSVSQVFIEPREGSMYHMSYWNTEAEIIRTASVIFLGIGFLVLMSLSWVAHNVSHGFSNP</sequence>
<keyword evidence="11" id="KW-1185">Reference proteome</keyword>
<evidence type="ECO:0000256" key="1">
    <source>
        <dbReference type="ARBA" id="ARBA00004141"/>
    </source>
</evidence>
<feature type="transmembrane region" description="Helical" evidence="9">
    <location>
        <begin position="104"/>
        <end position="127"/>
    </location>
</feature>
<reference evidence="10 11" key="1">
    <citation type="journal article" date="2023" name="bioRxiv">
        <title>Conserved and derived expression patterns and positive selection on dental genes reveal complex evolutionary context of ever-growing rodent molars.</title>
        <authorList>
            <person name="Calamari Z.T."/>
            <person name="Song A."/>
            <person name="Cohen E."/>
            <person name="Akter M."/>
            <person name="Roy R.D."/>
            <person name="Hallikas O."/>
            <person name="Christensen M.M."/>
            <person name="Li P."/>
            <person name="Marangoni P."/>
            <person name="Jernvall J."/>
            <person name="Klein O.D."/>
        </authorList>
    </citation>
    <scope>NUCLEOTIDE SEQUENCE [LARGE SCALE GENOMIC DNA]</scope>
    <source>
        <strain evidence="10">V071</strain>
    </source>
</reference>
<keyword evidence="8 9" id="KW-0472">Membrane</keyword>
<keyword evidence="4" id="KW-0796">Tight junction</keyword>
<keyword evidence="7 9" id="KW-1133">Transmembrane helix</keyword>